<dbReference type="AlphaFoldDB" id="A4S109"/>
<feature type="region of interest" description="Disordered" evidence="1">
    <location>
        <begin position="218"/>
        <end position="240"/>
    </location>
</feature>
<protein>
    <submittedName>
        <fullName evidence="2">Uncharacterized protein</fullName>
    </submittedName>
</protein>
<feature type="compositionally biased region" description="Acidic residues" evidence="1">
    <location>
        <begin position="257"/>
        <end position="270"/>
    </location>
</feature>
<dbReference type="HOGENOM" id="CLU_627551_0_0_1"/>
<dbReference type="OMA" id="TSTIWIP"/>
<keyword evidence="3" id="KW-1185">Reference proteome</keyword>
<organism evidence="2 3">
    <name type="scientific">Ostreococcus lucimarinus (strain CCE9901)</name>
    <dbReference type="NCBI Taxonomy" id="436017"/>
    <lineage>
        <taxon>Eukaryota</taxon>
        <taxon>Viridiplantae</taxon>
        <taxon>Chlorophyta</taxon>
        <taxon>Mamiellophyceae</taxon>
        <taxon>Mamiellales</taxon>
        <taxon>Bathycoccaceae</taxon>
        <taxon>Ostreococcus</taxon>
    </lineage>
</organism>
<dbReference type="KEGG" id="olu:OSTLU_16355"/>
<dbReference type="EMBL" id="CP000588">
    <property type="protein sequence ID" value="ABO97363.1"/>
    <property type="molecule type" value="Genomic_DNA"/>
</dbReference>
<feature type="compositionally biased region" description="Basic and acidic residues" evidence="1">
    <location>
        <begin position="136"/>
        <end position="152"/>
    </location>
</feature>
<accession>A4S109</accession>
<name>A4S109_OSTLU</name>
<feature type="region of interest" description="Disordered" evidence="1">
    <location>
        <begin position="421"/>
        <end position="444"/>
    </location>
</feature>
<evidence type="ECO:0000256" key="1">
    <source>
        <dbReference type="SAM" id="MobiDB-lite"/>
    </source>
</evidence>
<dbReference type="Proteomes" id="UP000001568">
    <property type="component" value="Chromosome 8"/>
</dbReference>
<gene>
    <name evidence="2" type="ORF">OSTLU_16355</name>
</gene>
<dbReference type="Gramene" id="ABO97363">
    <property type="protein sequence ID" value="ABO97363"/>
    <property type="gene ID" value="OSTLU_16355"/>
</dbReference>
<dbReference type="GeneID" id="5003335"/>
<evidence type="ECO:0000313" key="2">
    <source>
        <dbReference type="EMBL" id="ABO97363.1"/>
    </source>
</evidence>
<dbReference type="RefSeq" id="XP_001419070.1">
    <property type="nucleotide sequence ID" value="XM_001419033.1"/>
</dbReference>
<feature type="region of interest" description="Disordered" evidence="1">
    <location>
        <begin position="312"/>
        <end position="336"/>
    </location>
</feature>
<feature type="region of interest" description="Disordered" evidence="1">
    <location>
        <begin position="254"/>
        <end position="279"/>
    </location>
</feature>
<proteinExistence type="predicted"/>
<sequence length="512" mass="55675">MTVDVDVTTARATRDACDPRRRRWGAAPAIGRAVVTTPADGAHDDDRRAFRNGASAVEDPGECERAASTLWGSSSWFSGDVDASAREANAASVGYGEREADGGAGGAPGGATCQNRFIEGRGARDPFAPASGAGTRLDESRGGRESDGDGWKITRWDTTMVPAGEGRGVDAVGRKPGYRAFAGGEARRLAERPTGATFEFDSARQCWLLIRDGESRELERPSRAMDSPSAVSSGDDECSTDAMDATTVDVDAFAEGGDNEAFDVDDDDEGREMREKTREERIRRYQPSYDECAARFVDRERERRDRFEASRRTLAERRAAPRTTPTKRRSEDVGVDASQQSTWIPLTCDCGVKVWIEASPTIDPSAQLASWVNGDVPWPVVRTLDLGRDRASRGIPRNAPGPVCVDAAALAAVEAELRRRHDENVEHAARSKRPNARAVDPTDPDAVKHASIIDTLVRETTKSSPNDVDASLSIHEQRALRSKLESTIREKHAALAECERLRELLRSAGVEP</sequence>
<dbReference type="OrthoDB" id="10674488at2759"/>
<feature type="region of interest" description="Disordered" evidence="1">
    <location>
        <begin position="122"/>
        <end position="152"/>
    </location>
</feature>
<reference evidence="2 3" key="1">
    <citation type="journal article" date="2007" name="Proc. Natl. Acad. Sci. U.S.A.">
        <title>The tiny eukaryote Ostreococcus provides genomic insights into the paradox of plankton speciation.</title>
        <authorList>
            <person name="Palenik B."/>
            <person name="Grimwood J."/>
            <person name="Aerts A."/>
            <person name="Rouze P."/>
            <person name="Salamov A."/>
            <person name="Putnam N."/>
            <person name="Dupont C."/>
            <person name="Jorgensen R."/>
            <person name="Derelle E."/>
            <person name="Rombauts S."/>
            <person name="Zhou K."/>
            <person name="Otillar R."/>
            <person name="Merchant S.S."/>
            <person name="Podell S."/>
            <person name="Gaasterland T."/>
            <person name="Napoli C."/>
            <person name="Gendler K."/>
            <person name="Manuell A."/>
            <person name="Tai V."/>
            <person name="Vallon O."/>
            <person name="Piganeau G."/>
            <person name="Jancek S."/>
            <person name="Heijde M."/>
            <person name="Jabbari K."/>
            <person name="Bowler C."/>
            <person name="Lohr M."/>
            <person name="Robbens S."/>
            <person name="Werner G."/>
            <person name="Dubchak I."/>
            <person name="Pazour G.J."/>
            <person name="Ren Q."/>
            <person name="Paulsen I."/>
            <person name="Delwiche C."/>
            <person name="Schmutz J."/>
            <person name="Rokhsar D."/>
            <person name="Van de Peer Y."/>
            <person name="Moreau H."/>
            <person name="Grigoriev I.V."/>
        </authorList>
    </citation>
    <scope>NUCLEOTIDE SEQUENCE [LARGE SCALE GENOMIC DNA]</scope>
    <source>
        <strain evidence="2 3">CCE9901</strain>
    </source>
</reference>
<evidence type="ECO:0000313" key="3">
    <source>
        <dbReference type="Proteomes" id="UP000001568"/>
    </source>
</evidence>